<dbReference type="Proteomes" id="UP000176778">
    <property type="component" value="Unassembled WGS sequence"/>
</dbReference>
<dbReference type="InterPro" id="IPR023198">
    <property type="entry name" value="PGP-like_dom2"/>
</dbReference>
<dbReference type="SUPFAM" id="SSF56784">
    <property type="entry name" value="HAD-like"/>
    <property type="match status" value="1"/>
</dbReference>
<dbReference type="PANTHER" id="PTHR18901:SF38">
    <property type="entry name" value="PSEUDOURIDINE-5'-PHOSPHATASE"/>
    <property type="match status" value="1"/>
</dbReference>
<dbReference type="NCBIfam" id="TIGR01549">
    <property type="entry name" value="HAD-SF-IA-v1"/>
    <property type="match status" value="1"/>
</dbReference>
<organism evidence="1 2">
    <name type="scientific">Candidatus Woesebacteria bacterium RBG_13_46_13</name>
    <dbReference type="NCBI Taxonomy" id="1802479"/>
    <lineage>
        <taxon>Bacteria</taxon>
        <taxon>Candidatus Woeseibacteriota</taxon>
    </lineage>
</organism>
<dbReference type="SFLD" id="SFLDS00003">
    <property type="entry name" value="Haloacid_Dehalogenase"/>
    <property type="match status" value="1"/>
</dbReference>
<dbReference type="Pfam" id="PF13419">
    <property type="entry name" value="HAD_2"/>
    <property type="match status" value="1"/>
</dbReference>
<dbReference type="STRING" id="1802479.A2Y68_00950"/>
<comment type="caution">
    <text evidence="1">The sequence shown here is derived from an EMBL/GenBank/DDBJ whole genome shotgun (WGS) entry which is preliminary data.</text>
</comment>
<dbReference type="AlphaFoldDB" id="A0A1F7X6I1"/>
<dbReference type="SFLD" id="SFLDG01129">
    <property type="entry name" value="C1.5:_HAD__Beta-PGM__Phosphata"/>
    <property type="match status" value="1"/>
</dbReference>
<evidence type="ECO:0000313" key="1">
    <source>
        <dbReference type="EMBL" id="OGM09978.1"/>
    </source>
</evidence>
<proteinExistence type="predicted"/>
<gene>
    <name evidence="1" type="ORF">A2Y68_00950</name>
</gene>
<reference evidence="1 2" key="1">
    <citation type="journal article" date="2016" name="Nat. Commun.">
        <title>Thousands of microbial genomes shed light on interconnected biogeochemical processes in an aquifer system.</title>
        <authorList>
            <person name="Anantharaman K."/>
            <person name="Brown C.T."/>
            <person name="Hug L.A."/>
            <person name="Sharon I."/>
            <person name="Castelle C.J."/>
            <person name="Probst A.J."/>
            <person name="Thomas B.C."/>
            <person name="Singh A."/>
            <person name="Wilkins M.J."/>
            <person name="Karaoz U."/>
            <person name="Brodie E.L."/>
            <person name="Williams K.H."/>
            <person name="Hubbard S.S."/>
            <person name="Banfield J.F."/>
        </authorList>
    </citation>
    <scope>NUCLEOTIDE SEQUENCE [LARGE SCALE GENOMIC DNA]</scope>
</reference>
<dbReference type="Gene3D" id="1.10.150.240">
    <property type="entry name" value="Putative phosphatase, domain 2"/>
    <property type="match status" value="1"/>
</dbReference>
<dbReference type="InterPro" id="IPR041492">
    <property type="entry name" value="HAD_2"/>
</dbReference>
<dbReference type="InterPro" id="IPR023214">
    <property type="entry name" value="HAD_sf"/>
</dbReference>
<name>A0A1F7X6I1_9BACT</name>
<accession>A0A1F7X6I1</accession>
<evidence type="ECO:0000313" key="2">
    <source>
        <dbReference type="Proteomes" id="UP000176778"/>
    </source>
</evidence>
<dbReference type="PRINTS" id="PR00413">
    <property type="entry name" value="HADHALOGNASE"/>
</dbReference>
<sequence length="212" mass="23527">MKTAAVIFDLDGTVLDNEDEYGASFKAVLESLGGKDISEYPQVGGIGVKENWPILLEKYHLKSVKSIEELAHKTQEEYLSRLSSVTLKPGFEDFVASLREKEIKTALATSNGWWVVDEVFDKLRLDVYFDIVTTGEEVNFKKPDPDLFLVTADKLGLMPAECIVIEDAASGIEAARRAGMKSFAIARDKENAQTLKAADKIVFAYKEITINV</sequence>
<dbReference type="Gene3D" id="3.40.50.1000">
    <property type="entry name" value="HAD superfamily/HAD-like"/>
    <property type="match status" value="1"/>
</dbReference>
<evidence type="ECO:0008006" key="3">
    <source>
        <dbReference type="Google" id="ProtNLM"/>
    </source>
</evidence>
<dbReference type="InterPro" id="IPR006439">
    <property type="entry name" value="HAD-SF_hydro_IA"/>
</dbReference>
<dbReference type="PANTHER" id="PTHR18901">
    <property type="entry name" value="2-DEOXYGLUCOSE-6-PHOSPHATE PHOSPHATASE 2"/>
    <property type="match status" value="1"/>
</dbReference>
<dbReference type="EMBL" id="MGFR01000002">
    <property type="protein sequence ID" value="OGM09978.1"/>
    <property type="molecule type" value="Genomic_DNA"/>
</dbReference>
<protein>
    <recommendedName>
        <fullName evidence="3">Haloacid dehalogenase</fullName>
    </recommendedName>
</protein>
<dbReference type="InterPro" id="IPR036412">
    <property type="entry name" value="HAD-like_sf"/>
</dbReference>
<dbReference type="NCBIfam" id="TIGR01509">
    <property type="entry name" value="HAD-SF-IA-v3"/>
    <property type="match status" value="1"/>
</dbReference>
<dbReference type="SFLD" id="SFLDG01135">
    <property type="entry name" value="C1.5.6:_HAD__Beta-PGM__Phospha"/>
    <property type="match status" value="1"/>
</dbReference>